<dbReference type="EMBL" id="HG724033">
    <property type="protein sequence ID" value="CDJ67070.1"/>
    <property type="molecule type" value="Genomic_DNA"/>
</dbReference>
<feature type="region of interest" description="Disordered" evidence="1">
    <location>
        <begin position="325"/>
        <end position="363"/>
    </location>
</feature>
<feature type="compositionally biased region" description="Low complexity" evidence="1">
    <location>
        <begin position="337"/>
        <end position="360"/>
    </location>
</feature>
<feature type="transmembrane region" description="Helical" evidence="2">
    <location>
        <begin position="428"/>
        <end position="449"/>
    </location>
</feature>
<feature type="region of interest" description="Disordered" evidence="1">
    <location>
        <begin position="896"/>
        <end position="975"/>
    </location>
</feature>
<feature type="transmembrane region" description="Helical" evidence="2">
    <location>
        <begin position="1026"/>
        <end position="1049"/>
    </location>
</feature>
<feature type="region of interest" description="Disordered" evidence="1">
    <location>
        <begin position="586"/>
        <end position="621"/>
    </location>
</feature>
<keyword evidence="2" id="KW-0812">Transmembrane</keyword>
<dbReference type="RefSeq" id="XP_013435537.1">
    <property type="nucleotide sequence ID" value="XM_013580083.1"/>
</dbReference>
<dbReference type="VEuPathDB" id="ToxoDB:ENH_00031560"/>
<feature type="compositionally biased region" description="Basic and acidic residues" evidence="1">
    <location>
        <begin position="961"/>
        <end position="975"/>
    </location>
</feature>
<feature type="transmembrane region" description="Helical" evidence="2">
    <location>
        <begin position="709"/>
        <end position="731"/>
    </location>
</feature>
<reference evidence="3" key="2">
    <citation type="submission" date="2013-10" db="EMBL/GenBank/DDBJ databases">
        <authorList>
            <person name="Aslett M."/>
        </authorList>
    </citation>
    <scope>NUCLEOTIDE SEQUENCE [LARGE SCALE GENOMIC DNA]</scope>
    <source>
        <strain evidence="3">Houghton</strain>
    </source>
</reference>
<dbReference type="GeneID" id="25473321"/>
<dbReference type="Proteomes" id="UP000030754">
    <property type="component" value="Unassembled WGS sequence"/>
</dbReference>
<feature type="compositionally biased region" description="Polar residues" evidence="1">
    <location>
        <begin position="909"/>
        <end position="920"/>
    </location>
</feature>
<feature type="transmembrane region" description="Helical" evidence="2">
    <location>
        <begin position="273"/>
        <end position="295"/>
    </location>
</feature>
<feature type="compositionally biased region" description="Polar residues" evidence="1">
    <location>
        <begin position="929"/>
        <end position="955"/>
    </location>
</feature>
<keyword evidence="2" id="KW-0472">Membrane</keyword>
<feature type="compositionally biased region" description="Polar residues" evidence="1">
    <location>
        <begin position="491"/>
        <end position="502"/>
    </location>
</feature>
<reference evidence="3" key="1">
    <citation type="submission" date="2013-10" db="EMBL/GenBank/DDBJ databases">
        <title>Genomic analysis of the causative agents of coccidiosis in chickens.</title>
        <authorList>
            <person name="Reid A.J."/>
            <person name="Blake D."/>
            <person name="Billington K."/>
            <person name="Browne H."/>
            <person name="Dunn M."/>
            <person name="Hung S."/>
            <person name="Kawahara F."/>
            <person name="Miranda-Saavedra D."/>
            <person name="Mourier T."/>
            <person name="Nagra H."/>
            <person name="Otto T.D."/>
            <person name="Rawlings N."/>
            <person name="Sanchez A."/>
            <person name="Sanders M."/>
            <person name="Subramaniam C."/>
            <person name="Tay Y."/>
            <person name="Dear P."/>
            <person name="Doerig C."/>
            <person name="Gruber A."/>
            <person name="Parkinson J."/>
            <person name="Shirley M."/>
            <person name="Wan K.L."/>
            <person name="Berriman M."/>
            <person name="Tomley F."/>
            <person name="Pain A."/>
        </authorList>
    </citation>
    <scope>NUCLEOTIDE SEQUENCE [LARGE SCALE GENOMIC DNA]</scope>
    <source>
        <strain evidence="3">Houghton</strain>
    </source>
</reference>
<keyword evidence="4" id="KW-1185">Reference proteome</keyword>
<protein>
    <submittedName>
        <fullName evidence="3">Uncharacterized protein</fullName>
    </submittedName>
</protein>
<gene>
    <name evidence="3" type="ORF">ENH_00031560</name>
</gene>
<organism evidence="3 4">
    <name type="scientific">Eimeria necatrix</name>
    <dbReference type="NCBI Taxonomy" id="51315"/>
    <lineage>
        <taxon>Eukaryota</taxon>
        <taxon>Sar</taxon>
        <taxon>Alveolata</taxon>
        <taxon>Apicomplexa</taxon>
        <taxon>Conoidasida</taxon>
        <taxon>Coccidia</taxon>
        <taxon>Eucoccidiorida</taxon>
        <taxon>Eimeriorina</taxon>
        <taxon>Eimeriidae</taxon>
        <taxon>Eimeria</taxon>
    </lineage>
</organism>
<feature type="compositionally biased region" description="Polar residues" evidence="1">
    <location>
        <begin position="92"/>
        <end position="102"/>
    </location>
</feature>
<feature type="transmembrane region" description="Helical" evidence="2">
    <location>
        <begin position="397"/>
        <end position="422"/>
    </location>
</feature>
<evidence type="ECO:0000313" key="3">
    <source>
        <dbReference type="EMBL" id="CDJ67070.1"/>
    </source>
</evidence>
<accession>U6MZH7</accession>
<evidence type="ECO:0000256" key="2">
    <source>
        <dbReference type="SAM" id="Phobius"/>
    </source>
</evidence>
<feature type="transmembrane region" description="Helical" evidence="2">
    <location>
        <begin position="982"/>
        <end position="1006"/>
    </location>
</feature>
<feature type="transmembrane region" description="Helical" evidence="2">
    <location>
        <begin position="825"/>
        <end position="849"/>
    </location>
</feature>
<feature type="compositionally biased region" description="Low complexity" evidence="1">
    <location>
        <begin position="588"/>
        <end position="609"/>
    </location>
</feature>
<feature type="region of interest" description="Disordered" evidence="1">
    <location>
        <begin position="478"/>
        <end position="502"/>
    </location>
</feature>
<feature type="region of interest" description="Disordered" evidence="1">
    <location>
        <begin position="79"/>
        <end position="114"/>
    </location>
</feature>
<feature type="transmembrane region" description="Helical" evidence="2">
    <location>
        <begin position="631"/>
        <end position="647"/>
    </location>
</feature>
<sequence>MENAGGKSMKRAKVATAGDRWRKRSFLGPVLLLLLDAAVVLLLLAAVFADPFPPEKEAAGEIECLYSCLFPTTASAPEPQKQQLQLSPQQENATAESVSSADNGGRPRTTRCSSKSCNRLRLPAAAAAAATVELLRGSSGAAVTATARISQLCRVVRDMVAAGASAAAAAVSRGKATASSLLQDGLLQHLLVLPRGPPLLMPKGLLLLPSLPPFLLPPPHSRLRRIFDFLPGLLLRVSFLPPAPRPRPSNNGSSGESSNSRKRVRYVAQIPMGLSYLFLTRCVLLLIIGASYVALRRSCASAAAAAAQAQEAVAEANVRARSIKYRRQNKRREREGSSNSMESDSSIVNRCSRGNSGSSSKMAGCDSLRCRMERELRRADKRRRRHRTAVARDWRQSIFSCLFSCCFAASAVSLAPLLLHASVSPSNVLVAAAVAAACAFHASALKCLYRSRVTAAQQLISSSSRNNAACSSEESCTSSCSSNRPADQRSESPCNHNNDGSSSCKTRSAALLHFRGDEAAAPIGNGNMRPISNSREECESSSSCSNCSSCVVEERDGSLLQCKSRGSSKDSKGCEQLSACACSEALPSKSSSSSSSSSKSNCNSGRSSKLPVRSDGGKGNNTSGANMSFPYYMRAVGCMLCGGAAAAAGDASLIFAFVPLLLHLAFRLPVNESRIVGATRCSDSSTSSCDGSCSRSACLKKRLGRVSRLLLLLFVAAATGVLLGAAGAAALETLAVNETLPCQQLMVYVYCSLMQRLQHAKASLLLSAERALQQLLLSHQWMDTSAVAAQSSSSSFGWHKATRLLLWQREAEGSPSTGRISLHQYVLQLPGGMLFTTFGLLSLLPLLLLPLQLVAKLLRLGGTLVPKHASVRWSVPRFCWKRRNSALQLSDHAISKKSNSCSGSSSNNRETNIPKNTGAQGSCFLPNEHSMSGDSGITLKSQRASSSGTDRSVNTSSSNNHCEKSSSNDSIRSEQGDGGSDAFIPWFICCDFGFPWLAGAFCLLLTMQQQGQVSLQQQQQEKKDALVPLLLPFCTVVAACGAAAGAALLQQIFPTEVSSTELATFGAAAAVGRRSSAFAATESDAFFDDVSPAMRDVLEQSKLGDYPCCGSKSGHNSSKGNNYSDVAARKAGGCAAKAIGFVRADAASSSHNGSASSSSSGCCEMGALQLLHAVSARLPPQAASAARQLRRASFACIEATLKRSPTLLQLRRMALWQKKLARRLLTPRGAAAGAAAVGLLLLFAAADVIALARLAVAAYLSPGGHALHALERLLLLHKKEMQAHTDVVPTIAAVAAAGVAGGGPVRSITVPTIFRQLYDSALYPDVGEALPTAASVIYSPWIAAGAAAPGSAAAAAAASAAAAVPIGTLEELLQPLHPLVAVALHRHKPIQQEAIRAASCTPEFLGTHFHYFLTSGPTHKKQQQQAEEQHHRCTIYVAADALSVGVSPFASPPPSRCLVQLGPPGDLERALASSAFNFIITATPPDVFPGSLCSRNSSNDNGIKYCLLFASAGLAEVRLDAAPLLQLLGMTPSRWMPQKPHIAQQRWRLLQLREKDSQKGLLLLSLQHRAFVYYCAHPMPRRRRLRRRQTDQQ</sequence>
<evidence type="ECO:0000313" key="4">
    <source>
        <dbReference type="Proteomes" id="UP000030754"/>
    </source>
</evidence>
<proteinExistence type="predicted"/>
<dbReference type="OrthoDB" id="349457at2759"/>
<keyword evidence="2" id="KW-1133">Transmembrane helix</keyword>
<name>U6MZH7_9EIME</name>
<feature type="compositionally biased region" description="Low complexity" evidence="1">
    <location>
        <begin position="79"/>
        <end position="91"/>
    </location>
</feature>
<evidence type="ECO:0000256" key="1">
    <source>
        <dbReference type="SAM" id="MobiDB-lite"/>
    </source>
</evidence>
<feature type="compositionally biased region" description="Low complexity" evidence="1">
    <location>
        <begin position="896"/>
        <end position="908"/>
    </location>
</feature>